<dbReference type="Proteomes" id="UP000663722">
    <property type="component" value="Chromosome"/>
</dbReference>
<evidence type="ECO:0000313" key="2">
    <source>
        <dbReference type="Proteomes" id="UP000663722"/>
    </source>
</evidence>
<evidence type="ECO:0000313" key="1">
    <source>
        <dbReference type="EMBL" id="QTA93784.1"/>
    </source>
</evidence>
<accession>A0A975BXV2</accession>
<proteinExistence type="predicted"/>
<dbReference type="EMBL" id="CP061800">
    <property type="protein sequence ID" value="QTA93784.1"/>
    <property type="molecule type" value="Genomic_DNA"/>
</dbReference>
<sequence>MTWLRLVRYRSKEFPVSQSTGKEDKKRKIRLSFPFLSPFPCTFAGSSRRYKHAAPTGLYGALPGCMTNAAAATNMPPPRGFTSLP</sequence>
<dbReference type="KEGG" id="dmm:dnm_098920"/>
<dbReference type="AlphaFoldDB" id="A0A975BXV2"/>
<keyword evidence="2" id="KW-1185">Reference proteome</keyword>
<organism evidence="1 2">
    <name type="scientific">Desulfonema magnum</name>
    <dbReference type="NCBI Taxonomy" id="45655"/>
    <lineage>
        <taxon>Bacteria</taxon>
        <taxon>Pseudomonadati</taxon>
        <taxon>Thermodesulfobacteriota</taxon>
        <taxon>Desulfobacteria</taxon>
        <taxon>Desulfobacterales</taxon>
        <taxon>Desulfococcaceae</taxon>
        <taxon>Desulfonema</taxon>
    </lineage>
</organism>
<protein>
    <submittedName>
        <fullName evidence="1">Uncharacterized protein</fullName>
    </submittedName>
</protein>
<reference evidence="1" key="1">
    <citation type="journal article" date="2021" name="Microb. Physiol.">
        <title>Proteogenomic Insights into the Physiology of Marine, Sulfate-Reducing, Filamentous Desulfonema limicola and Desulfonema magnum.</title>
        <authorList>
            <person name="Schnaars V."/>
            <person name="Wohlbrand L."/>
            <person name="Scheve S."/>
            <person name="Hinrichs C."/>
            <person name="Reinhardt R."/>
            <person name="Rabus R."/>
        </authorList>
    </citation>
    <scope>NUCLEOTIDE SEQUENCE</scope>
    <source>
        <strain evidence="1">4be13</strain>
    </source>
</reference>
<gene>
    <name evidence="1" type="ORF">dnm_098920</name>
</gene>
<name>A0A975BXV2_9BACT</name>